<protein>
    <submittedName>
        <fullName evidence="1">Uncharacterized protein</fullName>
    </submittedName>
</protein>
<dbReference type="EMBL" id="KZ679010">
    <property type="protein sequence ID" value="PSS20437.1"/>
    <property type="molecule type" value="Genomic_DNA"/>
</dbReference>
<gene>
    <name evidence="1" type="ORF">M430DRAFT_34715</name>
</gene>
<dbReference type="AlphaFoldDB" id="A0A2T3B468"/>
<reference evidence="1 2" key="1">
    <citation type="journal article" date="2018" name="New Phytol.">
        <title>Comparative genomics and transcriptomics depict ericoid mycorrhizal fungi as versatile saprotrophs and plant mutualists.</title>
        <authorList>
            <person name="Martino E."/>
            <person name="Morin E."/>
            <person name="Grelet G.A."/>
            <person name="Kuo A."/>
            <person name="Kohler A."/>
            <person name="Daghino S."/>
            <person name="Barry K.W."/>
            <person name="Cichocki N."/>
            <person name="Clum A."/>
            <person name="Dockter R.B."/>
            <person name="Hainaut M."/>
            <person name="Kuo R.C."/>
            <person name="LaButti K."/>
            <person name="Lindahl B.D."/>
            <person name="Lindquist E.A."/>
            <person name="Lipzen A."/>
            <person name="Khouja H.R."/>
            <person name="Magnuson J."/>
            <person name="Murat C."/>
            <person name="Ohm R.A."/>
            <person name="Singer S.W."/>
            <person name="Spatafora J.W."/>
            <person name="Wang M."/>
            <person name="Veneault-Fourrey C."/>
            <person name="Henrissat B."/>
            <person name="Grigoriev I.V."/>
            <person name="Martin F.M."/>
            <person name="Perotto S."/>
        </authorList>
    </citation>
    <scope>NUCLEOTIDE SEQUENCE [LARGE SCALE GENOMIC DNA]</scope>
    <source>
        <strain evidence="1 2">ATCC 22711</strain>
    </source>
</reference>
<dbReference type="InParanoid" id="A0A2T3B468"/>
<proteinExistence type="predicted"/>
<dbReference type="RefSeq" id="XP_024721707.1">
    <property type="nucleotide sequence ID" value="XM_024866602.1"/>
</dbReference>
<evidence type="ECO:0000313" key="1">
    <source>
        <dbReference type="EMBL" id="PSS20437.1"/>
    </source>
</evidence>
<dbReference type="Proteomes" id="UP000241818">
    <property type="component" value="Unassembled WGS sequence"/>
</dbReference>
<name>A0A2T3B468_AMORE</name>
<sequence>MLFFAAARGPRPLNWSLAKSTHAHLFTRLVLPAGPITSSLRTLSACAGSPETVARW</sequence>
<dbReference type="GeneID" id="36574683"/>
<accession>A0A2T3B468</accession>
<keyword evidence="2" id="KW-1185">Reference proteome</keyword>
<evidence type="ECO:0000313" key="2">
    <source>
        <dbReference type="Proteomes" id="UP000241818"/>
    </source>
</evidence>
<organism evidence="1 2">
    <name type="scientific">Amorphotheca resinae ATCC 22711</name>
    <dbReference type="NCBI Taxonomy" id="857342"/>
    <lineage>
        <taxon>Eukaryota</taxon>
        <taxon>Fungi</taxon>
        <taxon>Dikarya</taxon>
        <taxon>Ascomycota</taxon>
        <taxon>Pezizomycotina</taxon>
        <taxon>Leotiomycetes</taxon>
        <taxon>Helotiales</taxon>
        <taxon>Amorphothecaceae</taxon>
        <taxon>Amorphotheca</taxon>
    </lineage>
</organism>